<dbReference type="CDD" id="cd00144">
    <property type="entry name" value="MPP_PPP_family"/>
    <property type="match status" value="1"/>
</dbReference>
<evidence type="ECO:0000259" key="1">
    <source>
        <dbReference type="Pfam" id="PF00149"/>
    </source>
</evidence>
<proteinExistence type="predicted"/>
<dbReference type="Proteomes" id="UP001310022">
    <property type="component" value="Unassembled WGS sequence"/>
</dbReference>
<keyword evidence="3" id="KW-1185">Reference proteome</keyword>
<dbReference type="RefSeq" id="WP_338238946.1">
    <property type="nucleotide sequence ID" value="NZ_BQKE01000003.1"/>
</dbReference>
<dbReference type="PANTHER" id="PTHR42850">
    <property type="entry name" value="METALLOPHOSPHOESTERASE"/>
    <property type="match status" value="1"/>
</dbReference>
<reference evidence="2 3" key="1">
    <citation type="submission" date="2021-12" db="EMBL/GenBank/DDBJ databases">
        <title>Genome sequencing of bacteria with rrn-lacking chromosome and rrn-plasmid.</title>
        <authorList>
            <person name="Anda M."/>
            <person name="Iwasaki W."/>
        </authorList>
    </citation>
    <scope>NUCLEOTIDE SEQUENCE [LARGE SCALE GENOMIC DNA]</scope>
    <source>
        <strain evidence="2 3">NBRC 15940</strain>
    </source>
</reference>
<evidence type="ECO:0000313" key="3">
    <source>
        <dbReference type="Proteomes" id="UP001310022"/>
    </source>
</evidence>
<dbReference type="EMBL" id="BQKE01000003">
    <property type="protein sequence ID" value="GJM63837.1"/>
    <property type="molecule type" value="Genomic_DNA"/>
</dbReference>
<feature type="domain" description="Calcineurin-like phosphoesterase" evidence="1">
    <location>
        <begin position="17"/>
        <end position="183"/>
    </location>
</feature>
<dbReference type="InterPro" id="IPR029052">
    <property type="entry name" value="Metallo-depent_PP-like"/>
</dbReference>
<comment type="caution">
    <text evidence="2">The sequence shown here is derived from an EMBL/GenBank/DDBJ whole genome shotgun (WGS) entry which is preliminary data.</text>
</comment>
<dbReference type="SUPFAM" id="SSF56300">
    <property type="entry name" value="Metallo-dependent phosphatases"/>
    <property type="match status" value="1"/>
</dbReference>
<dbReference type="InterPro" id="IPR004843">
    <property type="entry name" value="Calcineurin-like_PHP"/>
</dbReference>
<dbReference type="Gene3D" id="3.60.21.10">
    <property type="match status" value="1"/>
</dbReference>
<sequence length="236" mass="27376">MPKTFSIPPLEAGGRQLFIADIHGCFYSLESLWQKLRVIPKDQVFFLGDYINKGPHSRKVINYIRELQHQFPYIYALMGNHEEMLLQADRSGLATRTTFCERLNSGDLLNSQQQLDQEIKQWIQNLPLYFETEHWMCSHAGFDLSSIENLYSNQLAMLTIRNFPYLSTTARNKKIIHGHNPFPWQEIQEKLETHASIMGIDNGCVYAGQRAGHGRLICYNLTDHELISQKKSIQDF</sequence>
<name>A0AAN5AMI3_9BACT</name>
<organism evidence="2 3">
    <name type="scientific">Persicobacter diffluens</name>
    <dbReference type="NCBI Taxonomy" id="981"/>
    <lineage>
        <taxon>Bacteria</taxon>
        <taxon>Pseudomonadati</taxon>
        <taxon>Bacteroidota</taxon>
        <taxon>Cytophagia</taxon>
        <taxon>Cytophagales</taxon>
        <taxon>Persicobacteraceae</taxon>
        <taxon>Persicobacter</taxon>
    </lineage>
</organism>
<dbReference type="InterPro" id="IPR050126">
    <property type="entry name" value="Ap4A_hydrolase"/>
</dbReference>
<protein>
    <submittedName>
        <fullName evidence="2">Serine/threonine protein phosphatase</fullName>
    </submittedName>
</protein>
<dbReference type="PANTHER" id="PTHR42850:SF4">
    <property type="entry name" value="ZINC-DEPENDENT ENDOPOLYPHOSPHATASE"/>
    <property type="match status" value="1"/>
</dbReference>
<gene>
    <name evidence="2" type="ORF">PEDI_43890</name>
</gene>
<dbReference type="GO" id="GO:0005737">
    <property type="term" value="C:cytoplasm"/>
    <property type="evidence" value="ECO:0007669"/>
    <property type="project" value="TreeGrafter"/>
</dbReference>
<accession>A0AAN5AMI3</accession>
<evidence type="ECO:0000313" key="2">
    <source>
        <dbReference type="EMBL" id="GJM63837.1"/>
    </source>
</evidence>
<dbReference type="AlphaFoldDB" id="A0AAN5AMI3"/>
<dbReference type="Pfam" id="PF00149">
    <property type="entry name" value="Metallophos"/>
    <property type="match status" value="1"/>
</dbReference>
<dbReference type="GO" id="GO:0016791">
    <property type="term" value="F:phosphatase activity"/>
    <property type="evidence" value="ECO:0007669"/>
    <property type="project" value="TreeGrafter"/>
</dbReference>